<accession>A0A9N9PWN7</accession>
<dbReference type="InterPro" id="IPR007991">
    <property type="entry name" value="RNA_pol_I_trans_ini_fac_RRN3"/>
</dbReference>
<proteinExistence type="inferred from homology"/>
<keyword evidence="4" id="KW-1185">Reference proteome</keyword>
<organism evidence="3 4">
    <name type="scientific">Hymenoscyphus fraxineus</name>
    <dbReference type="NCBI Taxonomy" id="746836"/>
    <lineage>
        <taxon>Eukaryota</taxon>
        <taxon>Fungi</taxon>
        <taxon>Dikarya</taxon>
        <taxon>Ascomycota</taxon>
        <taxon>Pezizomycotina</taxon>
        <taxon>Leotiomycetes</taxon>
        <taxon>Helotiales</taxon>
        <taxon>Helotiaceae</taxon>
        <taxon>Hymenoscyphus</taxon>
    </lineage>
</organism>
<protein>
    <recommendedName>
        <fullName evidence="5">RNA polymerase I-specific transcription initiation factor RRN3</fullName>
    </recommendedName>
</protein>
<dbReference type="GO" id="GO:0005634">
    <property type="term" value="C:nucleus"/>
    <property type="evidence" value="ECO:0007669"/>
    <property type="project" value="TreeGrafter"/>
</dbReference>
<feature type="region of interest" description="Disordered" evidence="2">
    <location>
        <begin position="1"/>
        <end position="60"/>
    </location>
</feature>
<dbReference type="PANTHER" id="PTHR12790">
    <property type="entry name" value="TRANSCRIPTION INITIATION FACTOR IA RRN3"/>
    <property type="match status" value="1"/>
</dbReference>
<dbReference type="GO" id="GO:0001181">
    <property type="term" value="F:RNA polymerase I general transcription initiation factor activity"/>
    <property type="evidence" value="ECO:0007669"/>
    <property type="project" value="InterPro"/>
</dbReference>
<dbReference type="GO" id="GO:0001042">
    <property type="term" value="F:RNA polymerase I core binding"/>
    <property type="evidence" value="ECO:0007669"/>
    <property type="project" value="TreeGrafter"/>
</dbReference>
<evidence type="ECO:0008006" key="5">
    <source>
        <dbReference type="Google" id="ProtNLM"/>
    </source>
</evidence>
<comment type="caution">
    <text evidence="3">The sequence shown here is derived from an EMBL/GenBank/DDBJ whole genome shotgun (WGS) entry which is preliminary data.</text>
</comment>
<name>A0A9N9PWN7_9HELO</name>
<dbReference type="OrthoDB" id="26970at2759"/>
<evidence type="ECO:0000313" key="3">
    <source>
        <dbReference type="EMBL" id="CAG8956797.1"/>
    </source>
</evidence>
<dbReference type="InterPro" id="IPR016024">
    <property type="entry name" value="ARM-type_fold"/>
</dbReference>
<dbReference type="PANTHER" id="PTHR12790:SF0">
    <property type="entry name" value="RNA POLYMERASE I-SPECIFIC TRANSCRIPTION INITIATION FACTOR RRN3-RELATED"/>
    <property type="match status" value="1"/>
</dbReference>
<evidence type="ECO:0000313" key="4">
    <source>
        <dbReference type="Proteomes" id="UP000696280"/>
    </source>
</evidence>
<feature type="compositionally biased region" description="Acidic residues" evidence="2">
    <location>
        <begin position="324"/>
        <end position="345"/>
    </location>
</feature>
<reference evidence="3" key="1">
    <citation type="submission" date="2021-07" db="EMBL/GenBank/DDBJ databases">
        <authorList>
            <person name="Durling M."/>
        </authorList>
    </citation>
    <scope>NUCLEOTIDE SEQUENCE</scope>
</reference>
<dbReference type="SUPFAM" id="SSF48371">
    <property type="entry name" value="ARM repeat"/>
    <property type="match status" value="1"/>
</dbReference>
<feature type="compositionally biased region" description="Acidic residues" evidence="2">
    <location>
        <begin position="649"/>
        <end position="679"/>
    </location>
</feature>
<dbReference type="EMBL" id="CAJVRL010000073">
    <property type="protein sequence ID" value="CAG8956797.1"/>
    <property type="molecule type" value="Genomic_DNA"/>
</dbReference>
<dbReference type="Proteomes" id="UP000696280">
    <property type="component" value="Unassembled WGS sequence"/>
</dbReference>
<sequence>MVSLLSSIRAPAPATASKSPKPLIRPTTTGKRRKIEDTDFDDEIAADSNPPKKPRVTFNPDVEKREIIEYSAKGRSLDKIRTEVRRALESYAKGDNEGYTILRAVFSRRQENDDEDEDEQEDEDEVEQRLEIRSYVIALTGYASHLDKSCSTLVTDILHCEWMGRDEAFIKSYIKFLGSLASAQGAYVGKVLEMLVGYFAGIRFSSGRLPGYPDVKRDEMASRVHSALKYLLHLIPSASGIISPILSIRFPDPEDSKSLHVHYVRNLFRLMEYAPELKSDIFALVTEKIVNIDVKMQLRLEDEDEIATAVMKAITMSGKGTNETGDDGTDSDGDSLTSDDDDDLESDSKKIQQAQSQVEKMDAMLDILFTMYSPYFTDTHSHEAISTFEMLLTHFANIILPTYRSRHTQFLLFHFAQRGDHLVDQFCGTCVQLTFESSRPAVLRNSAASYLASFVSRGKQVAGHVVRTVFELIGNNLEITRIENELTCRGPDLRRYGTFYAMTQALLYIFCFRWRDLLVNEIDEDDVDSFLNENLEWIPGVKNTLHNVIYSKLNPLKVCSPNIVDEFARIALHLKFMYVFPLLEANKRIRLSQFALGVGSGALRDVGGSSNDSYHQLETHFPFDPYYLPKSRVWVDDDYVEWQAIPGLDVEEDSDDESGEEEEEDIEVVDDDTATDDDK</sequence>
<feature type="compositionally biased region" description="Low complexity" evidence="2">
    <location>
        <begin position="10"/>
        <end position="22"/>
    </location>
</feature>
<dbReference type="AlphaFoldDB" id="A0A9N9PWN7"/>
<dbReference type="GO" id="GO:0006361">
    <property type="term" value="P:transcription initiation at RNA polymerase I promoter"/>
    <property type="evidence" value="ECO:0007669"/>
    <property type="project" value="InterPro"/>
</dbReference>
<feature type="region of interest" description="Disordered" evidence="2">
    <location>
        <begin position="646"/>
        <end position="679"/>
    </location>
</feature>
<feature type="region of interest" description="Disordered" evidence="2">
    <location>
        <begin position="318"/>
        <end position="355"/>
    </location>
</feature>
<gene>
    <name evidence="3" type="ORF">HYFRA_00011186</name>
</gene>
<comment type="similarity">
    <text evidence="1">Belongs to the RRN3 family.</text>
</comment>
<evidence type="ECO:0000256" key="2">
    <source>
        <dbReference type="SAM" id="MobiDB-lite"/>
    </source>
</evidence>
<evidence type="ECO:0000256" key="1">
    <source>
        <dbReference type="ARBA" id="ARBA00010098"/>
    </source>
</evidence>
<dbReference type="Pfam" id="PF05327">
    <property type="entry name" value="RRN3"/>
    <property type="match status" value="1"/>
</dbReference>